<accession>A0A445ERS4</accession>
<proteinExistence type="predicted"/>
<comment type="caution">
    <text evidence="2">The sequence shown here is derived from an EMBL/GenBank/DDBJ whole genome shotgun (WGS) entry which is preliminary data.</text>
</comment>
<feature type="transmembrane region" description="Helical" evidence="1">
    <location>
        <begin position="150"/>
        <end position="173"/>
    </location>
</feature>
<keyword evidence="1" id="KW-0812">Transmembrane</keyword>
<keyword evidence="1" id="KW-0472">Membrane</keyword>
<gene>
    <name evidence="2" type="ORF">Ahy_A01g002914</name>
</gene>
<keyword evidence="3" id="KW-1185">Reference proteome</keyword>
<organism evidence="2 3">
    <name type="scientific">Arachis hypogaea</name>
    <name type="common">Peanut</name>
    <dbReference type="NCBI Taxonomy" id="3818"/>
    <lineage>
        <taxon>Eukaryota</taxon>
        <taxon>Viridiplantae</taxon>
        <taxon>Streptophyta</taxon>
        <taxon>Embryophyta</taxon>
        <taxon>Tracheophyta</taxon>
        <taxon>Spermatophyta</taxon>
        <taxon>Magnoliopsida</taxon>
        <taxon>eudicotyledons</taxon>
        <taxon>Gunneridae</taxon>
        <taxon>Pentapetalae</taxon>
        <taxon>rosids</taxon>
        <taxon>fabids</taxon>
        <taxon>Fabales</taxon>
        <taxon>Fabaceae</taxon>
        <taxon>Papilionoideae</taxon>
        <taxon>50 kb inversion clade</taxon>
        <taxon>dalbergioids sensu lato</taxon>
        <taxon>Dalbergieae</taxon>
        <taxon>Pterocarpus clade</taxon>
        <taxon>Arachis</taxon>
    </lineage>
</organism>
<evidence type="ECO:0008006" key="4">
    <source>
        <dbReference type="Google" id="ProtNLM"/>
    </source>
</evidence>
<evidence type="ECO:0000313" key="2">
    <source>
        <dbReference type="EMBL" id="RYR78180.1"/>
    </source>
</evidence>
<keyword evidence="1" id="KW-1133">Transmembrane helix</keyword>
<dbReference type="AlphaFoldDB" id="A0A445ERS4"/>
<dbReference type="EMBL" id="SDMP01000001">
    <property type="protein sequence ID" value="RYR78180.1"/>
    <property type="molecule type" value="Genomic_DNA"/>
</dbReference>
<sequence>MLSWLVNSHMWQCPHYKKDKTILGKSERCCRLSVFSIFSKLSCNNAKQRKLGFFESHGGRHGVAIVAVVSETPRQSCNHQRITPKCLCGLYAVISISRTHENSGCGEIVANISTMCSADDASLEHKVMEIDLLEIQKNIVPKVEGKSRCWTVVFVIIFFSLLVLSLSVAIAILCLKPGFGINRNILDAVLLLVAASVSAESLSVVLDGGIGGGVLDWICAGRCGLMIGCLGLALRETIAPKFAAPCDEEVTLAPDSVLTVSERGVTNGNGMLKLINVGEDDNDRDEVGDE</sequence>
<protein>
    <recommendedName>
        <fullName evidence="4">Transmembrane protein</fullName>
    </recommendedName>
</protein>
<evidence type="ECO:0000256" key="1">
    <source>
        <dbReference type="SAM" id="Phobius"/>
    </source>
</evidence>
<dbReference type="Proteomes" id="UP000289738">
    <property type="component" value="Chromosome A01"/>
</dbReference>
<reference evidence="2 3" key="1">
    <citation type="submission" date="2019-01" db="EMBL/GenBank/DDBJ databases">
        <title>Sequencing of cultivated peanut Arachis hypogaea provides insights into genome evolution and oil improvement.</title>
        <authorList>
            <person name="Chen X."/>
        </authorList>
    </citation>
    <scope>NUCLEOTIDE SEQUENCE [LARGE SCALE GENOMIC DNA]</scope>
    <source>
        <strain evidence="3">cv. Fuhuasheng</strain>
        <tissue evidence="2">Leaves</tissue>
    </source>
</reference>
<name>A0A445ERS4_ARAHY</name>
<evidence type="ECO:0000313" key="3">
    <source>
        <dbReference type="Proteomes" id="UP000289738"/>
    </source>
</evidence>